<evidence type="ECO:0000313" key="3">
    <source>
        <dbReference type="Proteomes" id="UP001232148"/>
    </source>
</evidence>
<name>A0AAD9MA31_9PEZI</name>
<dbReference type="AlphaFoldDB" id="A0AAD9MA31"/>
<dbReference type="EMBL" id="MU842812">
    <property type="protein sequence ID" value="KAK2034753.1"/>
    <property type="molecule type" value="Genomic_DNA"/>
</dbReference>
<feature type="region of interest" description="Disordered" evidence="1">
    <location>
        <begin position="1"/>
        <end position="51"/>
    </location>
</feature>
<gene>
    <name evidence="2" type="ORF">LX32DRAFT_339255</name>
</gene>
<protein>
    <submittedName>
        <fullName evidence="2">Uncharacterized protein</fullName>
    </submittedName>
</protein>
<feature type="region of interest" description="Disordered" evidence="1">
    <location>
        <begin position="111"/>
        <end position="173"/>
    </location>
</feature>
<accession>A0AAD9MA31</accession>
<feature type="region of interest" description="Disordered" evidence="1">
    <location>
        <begin position="64"/>
        <end position="96"/>
    </location>
</feature>
<keyword evidence="3" id="KW-1185">Reference proteome</keyword>
<proteinExistence type="predicted"/>
<organism evidence="2 3">
    <name type="scientific">Colletotrichum zoysiae</name>
    <dbReference type="NCBI Taxonomy" id="1216348"/>
    <lineage>
        <taxon>Eukaryota</taxon>
        <taxon>Fungi</taxon>
        <taxon>Dikarya</taxon>
        <taxon>Ascomycota</taxon>
        <taxon>Pezizomycotina</taxon>
        <taxon>Sordariomycetes</taxon>
        <taxon>Hypocreomycetidae</taxon>
        <taxon>Glomerellales</taxon>
        <taxon>Glomerellaceae</taxon>
        <taxon>Colletotrichum</taxon>
        <taxon>Colletotrichum graminicola species complex</taxon>
    </lineage>
</organism>
<dbReference type="Proteomes" id="UP001232148">
    <property type="component" value="Unassembled WGS sequence"/>
</dbReference>
<reference evidence="2" key="1">
    <citation type="submission" date="2021-06" db="EMBL/GenBank/DDBJ databases">
        <title>Comparative genomics, transcriptomics and evolutionary studies reveal genomic signatures of adaptation to plant cell wall in hemibiotrophic fungi.</title>
        <authorList>
            <consortium name="DOE Joint Genome Institute"/>
            <person name="Baroncelli R."/>
            <person name="Diaz J.F."/>
            <person name="Benocci T."/>
            <person name="Peng M."/>
            <person name="Battaglia E."/>
            <person name="Haridas S."/>
            <person name="Andreopoulos W."/>
            <person name="Labutti K."/>
            <person name="Pangilinan J."/>
            <person name="Floch G.L."/>
            <person name="Makela M.R."/>
            <person name="Henrissat B."/>
            <person name="Grigoriev I.V."/>
            <person name="Crouch J.A."/>
            <person name="De Vries R.P."/>
            <person name="Sukno S.A."/>
            <person name="Thon M.R."/>
        </authorList>
    </citation>
    <scope>NUCLEOTIDE SEQUENCE</scope>
    <source>
        <strain evidence="2">MAFF235873</strain>
    </source>
</reference>
<evidence type="ECO:0000313" key="2">
    <source>
        <dbReference type="EMBL" id="KAK2034753.1"/>
    </source>
</evidence>
<comment type="caution">
    <text evidence="2">The sequence shown here is derived from an EMBL/GenBank/DDBJ whole genome shotgun (WGS) entry which is preliminary data.</text>
</comment>
<evidence type="ECO:0000256" key="1">
    <source>
        <dbReference type="SAM" id="MobiDB-lite"/>
    </source>
</evidence>
<sequence>MPVWFERPPKKRKVPLDDEIAPYPSTVRRAQRGLQEEDFEKEDIFRPPPSRSYLKSLVRNLKHLNQHKDKRNAATENSSGKRVAAKASTRRLSTVWYPTPKQFGRLNSEFRRRNDDKRAQRRRLTSVDGIISKHPVGNPDTTRPKVPPAGNIEDRPQHRSANSKSEKWIQMKRIPKRKFRFKVDERPAKKQR</sequence>